<dbReference type="Proteomes" id="UP000244441">
    <property type="component" value="Chromosome"/>
</dbReference>
<keyword evidence="6" id="KW-1185">Reference proteome</keyword>
<dbReference type="InterPro" id="IPR006665">
    <property type="entry name" value="OmpA-like"/>
</dbReference>
<dbReference type="SUPFAM" id="SSF103088">
    <property type="entry name" value="OmpA-like"/>
    <property type="match status" value="1"/>
</dbReference>
<name>A0A2S0VSF6_9ALTE</name>
<evidence type="ECO:0000259" key="4">
    <source>
        <dbReference type="PROSITE" id="PS51123"/>
    </source>
</evidence>
<dbReference type="CDD" id="cd07185">
    <property type="entry name" value="OmpA_C-like"/>
    <property type="match status" value="1"/>
</dbReference>
<feature type="signal peptide" evidence="3">
    <location>
        <begin position="1"/>
        <end position="24"/>
    </location>
</feature>
<keyword evidence="1" id="KW-0472">Membrane</keyword>
<evidence type="ECO:0000256" key="3">
    <source>
        <dbReference type="SAM" id="SignalP"/>
    </source>
</evidence>
<feature type="chain" id="PRO_5015546235" description="OmpA-like domain-containing protein" evidence="3">
    <location>
        <begin position="25"/>
        <end position="253"/>
    </location>
</feature>
<dbReference type="PANTHER" id="PTHR30329">
    <property type="entry name" value="STATOR ELEMENT OF FLAGELLAR MOTOR COMPLEX"/>
    <property type="match status" value="1"/>
</dbReference>
<dbReference type="PROSITE" id="PS51123">
    <property type="entry name" value="OMPA_2"/>
    <property type="match status" value="1"/>
</dbReference>
<accession>A0A2S0VSF6</accession>
<dbReference type="Pfam" id="PF00691">
    <property type="entry name" value="OmpA"/>
    <property type="match status" value="1"/>
</dbReference>
<dbReference type="InterPro" id="IPR036737">
    <property type="entry name" value="OmpA-like_sf"/>
</dbReference>
<evidence type="ECO:0000256" key="1">
    <source>
        <dbReference type="PROSITE-ProRule" id="PRU00473"/>
    </source>
</evidence>
<feature type="coiled-coil region" evidence="2">
    <location>
        <begin position="92"/>
        <end position="126"/>
    </location>
</feature>
<dbReference type="OrthoDB" id="7061829at2"/>
<dbReference type="AlphaFoldDB" id="A0A2S0VSF6"/>
<keyword evidence="2" id="KW-0175">Coiled coil</keyword>
<reference evidence="5 6" key="1">
    <citation type="submission" date="2018-01" db="EMBL/GenBank/DDBJ databases">
        <title>Genome sequence of a Cantenovulum-like bacteria.</title>
        <authorList>
            <person name="Tan W.R."/>
            <person name="Lau N.-S."/>
            <person name="Go F."/>
            <person name="Amirul A.-A.A."/>
        </authorList>
    </citation>
    <scope>NUCLEOTIDE SEQUENCE [LARGE SCALE GENOMIC DNA]</scope>
    <source>
        <strain evidence="5 6">CCB-QB4</strain>
    </source>
</reference>
<dbReference type="KEGG" id="cate:C2869_12175"/>
<protein>
    <recommendedName>
        <fullName evidence="4">OmpA-like domain-containing protein</fullName>
    </recommendedName>
</protein>
<dbReference type="Gene3D" id="3.30.1330.60">
    <property type="entry name" value="OmpA-like domain"/>
    <property type="match status" value="1"/>
</dbReference>
<evidence type="ECO:0000313" key="6">
    <source>
        <dbReference type="Proteomes" id="UP000244441"/>
    </source>
</evidence>
<evidence type="ECO:0000313" key="5">
    <source>
        <dbReference type="EMBL" id="AWB67144.1"/>
    </source>
</evidence>
<keyword evidence="3" id="KW-0732">Signal</keyword>
<evidence type="ECO:0000256" key="2">
    <source>
        <dbReference type="SAM" id="Coils"/>
    </source>
</evidence>
<dbReference type="EMBL" id="CP026604">
    <property type="protein sequence ID" value="AWB67144.1"/>
    <property type="molecule type" value="Genomic_DNA"/>
</dbReference>
<dbReference type="NCBIfam" id="TIGR03789">
    <property type="entry name" value="pdsO"/>
    <property type="match status" value="1"/>
</dbReference>
<dbReference type="RefSeq" id="WP_108603193.1">
    <property type="nucleotide sequence ID" value="NZ_CP026604.1"/>
</dbReference>
<dbReference type="PANTHER" id="PTHR30329:SF20">
    <property type="entry name" value="EXPORTED PROTEIN"/>
    <property type="match status" value="1"/>
</dbReference>
<dbReference type="InterPro" id="IPR050330">
    <property type="entry name" value="Bact_OuterMem_StrucFunc"/>
</dbReference>
<sequence>MKKALMTSSLILALSTAPVFTASANENQSNQQIMEKNQLIGFGGGATVGAIVGGPLGGILGGVFGTLIGTLESNAIEKQGLEQNLSDSKLALSSSHAKNQQLHRNVQSLNNQNQDLHHQLRQVSQTLAAAEVIEDLKLDLQFTSGSNDVQAIYAKPIGQIASLVKQNPDLQVKLSGYADRTGDAAVNLDLSKKRVAAVKQLLVELGVNQANISTQAYGESSPLFEKQTYQNDFFDRRVEIKLQPKSLVTAAND</sequence>
<organism evidence="5 6">
    <name type="scientific">Saccharobesus litoralis</name>
    <dbReference type="NCBI Taxonomy" id="2172099"/>
    <lineage>
        <taxon>Bacteria</taxon>
        <taxon>Pseudomonadati</taxon>
        <taxon>Pseudomonadota</taxon>
        <taxon>Gammaproteobacteria</taxon>
        <taxon>Alteromonadales</taxon>
        <taxon>Alteromonadaceae</taxon>
        <taxon>Saccharobesus</taxon>
    </lineage>
</organism>
<dbReference type="InterPro" id="IPR022511">
    <property type="entry name" value="PdsO"/>
</dbReference>
<gene>
    <name evidence="5" type="ORF">C2869_12175</name>
</gene>
<feature type="domain" description="OmpA-like" evidence="4">
    <location>
        <begin position="129"/>
        <end position="246"/>
    </location>
</feature>
<proteinExistence type="predicted"/>
<dbReference type="GO" id="GO:0016020">
    <property type="term" value="C:membrane"/>
    <property type="evidence" value="ECO:0007669"/>
    <property type="project" value="UniProtKB-UniRule"/>
</dbReference>